<keyword evidence="3" id="KW-0328">Glycosyltransferase</keyword>
<evidence type="ECO:0000256" key="12">
    <source>
        <dbReference type="ARBA" id="ARBA00023157"/>
    </source>
</evidence>
<evidence type="ECO:0000256" key="8">
    <source>
        <dbReference type="ARBA" id="ARBA00022968"/>
    </source>
</evidence>
<accession>A0ABX0H4Y5</accession>
<dbReference type="InterPro" id="IPR003406">
    <property type="entry name" value="Glyco_trans_14"/>
</dbReference>
<keyword evidence="7" id="KW-0256">Endoplasmic reticulum</keyword>
<evidence type="ECO:0000256" key="6">
    <source>
        <dbReference type="ARBA" id="ARBA00022723"/>
    </source>
</evidence>
<keyword evidence="5" id="KW-0812">Transmembrane</keyword>
<evidence type="ECO:0000256" key="14">
    <source>
        <dbReference type="ARBA" id="ARBA00042865"/>
    </source>
</evidence>
<evidence type="ECO:0000256" key="11">
    <source>
        <dbReference type="ARBA" id="ARBA00023136"/>
    </source>
</evidence>
<sequence length="320" mass="37047">MTINYLILAHTNPLQVKKLVTALNHKNSYFYVHVDLKAKLSPFKDALREFPNLYMLPENQRETCNWGGIGIVKATFTMLKLVDQRGKKGYAVLLSGQDYPIKSIDYIDSFFQSNEGKDFISWFSLPTTIWARGGMDRLNWYKIDLSDNRGDFVQLPSIHAKEFYSFDSFKKLVKSISRGKIKELQVLLYKKSFPAYLKPYGGDTWWALNTETISKILTFIQDHPDLLKYLADSLLPDEMLFQSLVLELNKENLGQIHDCLTYVNWSGSIDDPSPQTFTTEDIPRLRDLSPNFLFARKFDIISNPQLLDSIEQEVWPAYVK</sequence>
<evidence type="ECO:0000256" key="5">
    <source>
        <dbReference type="ARBA" id="ARBA00022692"/>
    </source>
</evidence>
<dbReference type="Pfam" id="PF02485">
    <property type="entry name" value="Branch"/>
    <property type="match status" value="1"/>
</dbReference>
<keyword evidence="10" id="KW-0333">Golgi apparatus</keyword>
<reference evidence="15 16" key="1">
    <citation type="submission" date="2020-03" db="EMBL/GenBank/DDBJ databases">
        <title>Cyclobacterium plantarum sp. nov., a marine bacterium isolated from a coastal-marine wetland.</title>
        <authorList>
            <person name="Sanchez-Porro C."/>
            <person name="Ventosa A."/>
            <person name="Amoozegar M."/>
        </authorList>
    </citation>
    <scope>NUCLEOTIDE SEQUENCE [LARGE SCALE GENOMIC DNA]</scope>
    <source>
        <strain evidence="15 16">GBPx2</strain>
    </source>
</reference>
<dbReference type="PANTHER" id="PTHR46025:SF3">
    <property type="entry name" value="XYLOSYLTRANSFERASE OXT"/>
    <property type="match status" value="1"/>
</dbReference>
<evidence type="ECO:0000256" key="2">
    <source>
        <dbReference type="ARBA" id="ARBA00004648"/>
    </source>
</evidence>
<dbReference type="Proteomes" id="UP000649799">
    <property type="component" value="Unassembled WGS sequence"/>
</dbReference>
<keyword evidence="11" id="KW-0472">Membrane</keyword>
<keyword evidence="8" id="KW-0735">Signal-anchor</keyword>
<dbReference type="PANTHER" id="PTHR46025">
    <property type="entry name" value="XYLOSYLTRANSFERASE OXT"/>
    <property type="match status" value="1"/>
</dbReference>
<keyword evidence="9" id="KW-1133">Transmembrane helix</keyword>
<protein>
    <recommendedName>
        <fullName evidence="14">Peptide O-xylosyltransferase</fullName>
    </recommendedName>
</protein>
<keyword evidence="12" id="KW-1015">Disulfide bond</keyword>
<comment type="caution">
    <text evidence="15">The sequence shown here is derived from an EMBL/GenBank/DDBJ whole genome shotgun (WGS) entry which is preliminary data.</text>
</comment>
<dbReference type="EMBL" id="JAANYN010000001">
    <property type="protein sequence ID" value="NHE55601.1"/>
    <property type="molecule type" value="Genomic_DNA"/>
</dbReference>
<evidence type="ECO:0000256" key="1">
    <source>
        <dbReference type="ARBA" id="ARBA00004323"/>
    </source>
</evidence>
<gene>
    <name evidence="15" type="ORF">G9Q97_02105</name>
</gene>
<name>A0ABX0H4Y5_9BACT</name>
<evidence type="ECO:0000313" key="16">
    <source>
        <dbReference type="Proteomes" id="UP000649799"/>
    </source>
</evidence>
<evidence type="ECO:0000256" key="13">
    <source>
        <dbReference type="ARBA" id="ARBA00023180"/>
    </source>
</evidence>
<evidence type="ECO:0000256" key="7">
    <source>
        <dbReference type="ARBA" id="ARBA00022824"/>
    </source>
</evidence>
<dbReference type="InterPro" id="IPR043538">
    <property type="entry name" value="XYLT"/>
</dbReference>
<organism evidence="15 16">
    <name type="scientific">Cyclobacterium plantarum</name>
    <dbReference type="NCBI Taxonomy" id="2716263"/>
    <lineage>
        <taxon>Bacteria</taxon>
        <taxon>Pseudomonadati</taxon>
        <taxon>Bacteroidota</taxon>
        <taxon>Cytophagia</taxon>
        <taxon>Cytophagales</taxon>
        <taxon>Cyclobacteriaceae</taxon>
        <taxon>Cyclobacterium</taxon>
    </lineage>
</organism>
<evidence type="ECO:0000313" key="15">
    <source>
        <dbReference type="EMBL" id="NHE55601.1"/>
    </source>
</evidence>
<evidence type="ECO:0000256" key="10">
    <source>
        <dbReference type="ARBA" id="ARBA00023034"/>
    </source>
</evidence>
<keyword evidence="16" id="KW-1185">Reference proteome</keyword>
<evidence type="ECO:0000256" key="3">
    <source>
        <dbReference type="ARBA" id="ARBA00022676"/>
    </source>
</evidence>
<proteinExistence type="predicted"/>
<evidence type="ECO:0000256" key="9">
    <source>
        <dbReference type="ARBA" id="ARBA00022989"/>
    </source>
</evidence>
<keyword evidence="13" id="KW-0325">Glycoprotein</keyword>
<keyword evidence="6" id="KW-0479">Metal-binding</keyword>
<evidence type="ECO:0000256" key="4">
    <source>
        <dbReference type="ARBA" id="ARBA00022679"/>
    </source>
</evidence>
<dbReference type="RefSeq" id="WP_166142643.1">
    <property type="nucleotide sequence ID" value="NZ_JAANYN010000001.1"/>
</dbReference>
<comment type="subcellular location">
    <subcellularLocation>
        <location evidence="2">Endoplasmic reticulum membrane</location>
        <topology evidence="2">Single-pass type II membrane protein</topology>
    </subcellularLocation>
    <subcellularLocation>
        <location evidence="1">Golgi apparatus membrane</location>
        <topology evidence="1">Single-pass type II membrane protein</topology>
    </subcellularLocation>
</comment>
<keyword evidence="4" id="KW-0808">Transferase</keyword>